<sequence length="64" mass="7753">MGYISNAQLNILETHKEREGLWSEYLGAVSFEQLFQVIFDKTYLQWRRLLQHNQLRRAISMMCF</sequence>
<organism evidence="1 2">
    <name type="scientific">Helianthus annuus</name>
    <name type="common">Common sunflower</name>
    <dbReference type="NCBI Taxonomy" id="4232"/>
    <lineage>
        <taxon>Eukaryota</taxon>
        <taxon>Viridiplantae</taxon>
        <taxon>Streptophyta</taxon>
        <taxon>Embryophyta</taxon>
        <taxon>Tracheophyta</taxon>
        <taxon>Spermatophyta</taxon>
        <taxon>Magnoliopsida</taxon>
        <taxon>eudicotyledons</taxon>
        <taxon>Gunneridae</taxon>
        <taxon>Pentapetalae</taxon>
        <taxon>asterids</taxon>
        <taxon>campanulids</taxon>
        <taxon>Asterales</taxon>
        <taxon>Asteraceae</taxon>
        <taxon>Asteroideae</taxon>
        <taxon>Heliantheae alliance</taxon>
        <taxon>Heliantheae</taxon>
        <taxon>Helianthus</taxon>
    </lineage>
</organism>
<evidence type="ECO:0000313" key="2">
    <source>
        <dbReference type="Proteomes" id="UP000215914"/>
    </source>
</evidence>
<reference evidence="2" key="1">
    <citation type="journal article" date="2017" name="Nature">
        <title>The sunflower genome provides insights into oil metabolism, flowering and Asterid evolution.</title>
        <authorList>
            <person name="Badouin H."/>
            <person name="Gouzy J."/>
            <person name="Grassa C.J."/>
            <person name="Murat F."/>
            <person name="Staton S.E."/>
            <person name="Cottret L."/>
            <person name="Lelandais-Briere C."/>
            <person name="Owens G.L."/>
            <person name="Carrere S."/>
            <person name="Mayjonade B."/>
            <person name="Legrand L."/>
            <person name="Gill N."/>
            <person name="Kane N.C."/>
            <person name="Bowers J.E."/>
            <person name="Hubner S."/>
            <person name="Bellec A."/>
            <person name="Berard A."/>
            <person name="Berges H."/>
            <person name="Blanchet N."/>
            <person name="Boniface M.C."/>
            <person name="Brunel D."/>
            <person name="Catrice O."/>
            <person name="Chaidir N."/>
            <person name="Claudel C."/>
            <person name="Donnadieu C."/>
            <person name="Faraut T."/>
            <person name="Fievet G."/>
            <person name="Helmstetter N."/>
            <person name="King M."/>
            <person name="Knapp S.J."/>
            <person name="Lai Z."/>
            <person name="Le Paslier M.C."/>
            <person name="Lippi Y."/>
            <person name="Lorenzon L."/>
            <person name="Mandel J.R."/>
            <person name="Marage G."/>
            <person name="Marchand G."/>
            <person name="Marquand E."/>
            <person name="Bret-Mestries E."/>
            <person name="Morien E."/>
            <person name="Nambeesan S."/>
            <person name="Nguyen T."/>
            <person name="Pegot-Espagnet P."/>
            <person name="Pouilly N."/>
            <person name="Raftis F."/>
            <person name="Sallet E."/>
            <person name="Schiex T."/>
            <person name="Thomas J."/>
            <person name="Vandecasteele C."/>
            <person name="Vares D."/>
            <person name="Vear F."/>
            <person name="Vautrin S."/>
            <person name="Crespi M."/>
            <person name="Mangin B."/>
            <person name="Burke J.M."/>
            <person name="Salse J."/>
            <person name="Munos S."/>
            <person name="Vincourt P."/>
            <person name="Rieseberg L.H."/>
            <person name="Langlade N.B."/>
        </authorList>
    </citation>
    <scope>NUCLEOTIDE SEQUENCE [LARGE SCALE GENOMIC DNA]</scope>
    <source>
        <strain evidence="2">cv. SF193</strain>
    </source>
</reference>
<name>A0A251UVF7_HELAN</name>
<gene>
    <name evidence="1" type="ORF">HannXRQ_Chr04g0098841</name>
</gene>
<dbReference type="AlphaFoldDB" id="A0A251UVF7"/>
<dbReference type="Proteomes" id="UP000215914">
    <property type="component" value="Chromosome 4"/>
</dbReference>
<proteinExistence type="predicted"/>
<evidence type="ECO:0000313" key="1">
    <source>
        <dbReference type="EMBL" id="OTG27328.1"/>
    </source>
</evidence>
<protein>
    <submittedName>
        <fullName evidence="1">Uncharacterized protein</fullName>
    </submittedName>
</protein>
<accession>A0A251UVF7</accession>
<keyword evidence="2" id="KW-1185">Reference proteome</keyword>
<dbReference type="EMBL" id="CM007893">
    <property type="protein sequence ID" value="OTG27328.1"/>
    <property type="molecule type" value="Genomic_DNA"/>
</dbReference>
<dbReference type="InParanoid" id="A0A251UVF7"/>